<dbReference type="GO" id="GO:0005789">
    <property type="term" value="C:endoplasmic reticulum membrane"/>
    <property type="evidence" value="ECO:0007669"/>
    <property type="project" value="UniProtKB-SubCell"/>
</dbReference>
<accession>A0A6F9DQ50</accession>
<comment type="similarity">
    <text evidence="3">Belongs to the peptidase S54 family.</text>
</comment>
<evidence type="ECO:0000256" key="1">
    <source>
        <dbReference type="ARBA" id="ARBA00002661"/>
    </source>
</evidence>
<proteinExistence type="evidence at transcript level"/>
<feature type="transmembrane region" description="Helical" evidence="9">
    <location>
        <begin position="641"/>
        <end position="665"/>
    </location>
</feature>
<feature type="domain" description="Inactive rhomboid protein 1/2 N-terminal" evidence="11">
    <location>
        <begin position="107"/>
        <end position="298"/>
    </location>
</feature>
<dbReference type="InterPro" id="IPR051512">
    <property type="entry name" value="Inactive_Rhomboid"/>
</dbReference>
<dbReference type="InterPro" id="IPR035952">
    <property type="entry name" value="Rhomboid-like_sf"/>
</dbReference>
<evidence type="ECO:0000256" key="5">
    <source>
        <dbReference type="ARBA" id="ARBA00022824"/>
    </source>
</evidence>
<dbReference type="GO" id="GO:0004252">
    <property type="term" value="F:serine-type endopeptidase activity"/>
    <property type="evidence" value="ECO:0007669"/>
    <property type="project" value="InterPro"/>
</dbReference>
<dbReference type="GO" id="GO:0042058">
    <property type="term" value="P:regulation of epidermal growth factor receptor signaling pathway"/>
    <property type="evidence" value="ECO:0007669"/>
    <property type="project" value="TreeGrafter"/>
</dbReference>
<dbReference type="PANTHER" id="PTHR45965">
    <property type="entry name" value="INACTIVE RHOMBOID PROTEIN"/>
    <property type="match status" value="1"/>
</dbReference>
<dbReference type="InterPro" id="IPR022764">
    <property type="entry name" value="Peptidase_S54_rhomboid_dom"/>
</dbReference>
<evidence type="ECO:0000256" key="6">
    <source>
        <dbReference type="ARBA" id="ARBA00022989"/>
    </source>
</evidence>
<dbReference type="PANTHER" id="PTHR45965:SF3">
    <property type="entry name" value="INACTIVE RHOMBOID PROTEIN 1"/>
    <property type="match status" value="1"/>
</dbReference>
<dbReference type="SUPFAM" id="SSF144091">
    <property type="entry name" value="Rhomboid-like"/>
    <property type="match status" value="1"/>
</dbReference>
<dbReference type="InterPro" id="IPR022241">
    <property type="entry name" value="iRhom1_2_N"/>
</dbReference>
<sequence length="842" mass="95909">MSRNSTSGRNIHNLKLNIPKHGETVDSPREVASAEENASSSGAVTYNRSVSMPANEASNVRHRGPPPPRHRRMQRQSSLLQRTAMIRSGSKRMKEATESFVGIGKNCNEDHEKWRKRHLRYCSMRYGRLKPELEQEVEEGSLSQSTSPSMPQIYDPYARFRGTRYTNSAVGTPEEGEFGPSLGGPIAVSTPPYTPVTPSARSIASMRFAPGMRNTSQRMRKESVARMSWKVLSAVVKGTSVMNNLVSSEHLGADKRSFALPSLAEDDIKESDQEIDTSFLQEMPTIMEDESLADEVFFDQTTTDEYPSKRQISYRRAELVNQIDADESRKHGRKIGVNRVLSNAFHREKRQFGRGLVGRWLNRGLTRKRLNSNVRIQLDQFDNHRPYFTYWITFVHIVVCIISIAVYGIAPIGFTYTKEKFTTTKKSLSRVSEVFEEPQNFWIGPRTKDLIHLGAKYSPCMRLDPKLQEFIKNERLLEKESACCVRNDNSGCIQTNDCPFTFAKWVKWPDFDPPTYGDNFEKRTSGSVCGQDPRYCRSQHSSSTADQWPDDITKWPICSDPLPQEDFQNSSIDNVRCEVVGHPCCIGQEARCEIVTEQYCLYKHGVYHSEASLCSQVNCMQDTCGLIPFRDPEYPDQIYRLWLPVLLHAGLLHCLVSVVFQMTVLRDMEKLAGWHRISIIYVFSGITGNLGSAIFLPYRAEVGPAGSIFGILACLFVEVFQSWQLLKSPLRALFKLVAITTVLFVFGALPWIDNFAHMFGFLAGLLLSFIFLPYITFSKFDKHRKRIQVITCSCLFIGLFVALVFFFYIYPLTDCNGCRYINCIPFTQDFCSNHGFQPEDRQ</sequence>
<dbReference type="Pfam" id="PF12595">
    <property type="entry name" value="iRhom1-2_N"/>
    <property type="match status" value="1"/>
</dbReference>
<evidence type="ECO:0000256" key="9">
    <source>
        <dbReference type="SAM" id="Phobius"/>
    </source>
</evidence>
<feature type="compositionally biased region" description="Polar residues" evidence="8">
    <location>
        <begin position="44"/>
        <end position="58"/>
    </location>
</feature>
<comment type="subcellular location">
    <subcellularLocation>
        <location evidence="2">Endoplasmic reticulum membrane</location>
        <topology evidence="2">Multi-pass membrane protein</topology>
    </subcellularLocation>
</comment>
<keyword evidence="7 9" id="KW-0472">Membrane</keyword>
<organism evidence="12">
    <name type="scientific">Phallusia mammillata</name>
    <dbReference type="NCBI Taxonomy" id="59560"/>
    <lineage>
        <taxon>Eukaryota</taxon>
        <taxon>Metazoa</taxon>
        <taxon>Chordata</taxon>
        <taxon>Tunicata</taxon>
        <taxon>Ascidiacea</taxon>
        <taxon>Phlebobranchia</taxon>
        <taxon>Ascidiidae</taxon>
        <taxon>Phallusia</taxon>
    </lineage>
</organism>
<protein>
    <submittedName>
        <fullName evidence="12">Inactive rhomboid protein 1-like</fullName>
    </submittedName>
</protein>
<reference evidence="12" key="1">
    <citation type="submission" date="2020-04" db="EMBL/GenBank/DDBJ databases">
        <authorList>
            <person name="Neveu A P."/>
        </authorList>
    </citation>
    <scope>NUCLEOTIDE SEQUENCE</scope>
    <source>
        <tissue evidence="12">Whole embryo</tissue>
    </source>
</reference>
<feature type="transmembrane region" description="Helical" evidence="9">
    <location>
        <begin position="789"/>
        <end position="810"/>
    </location>
</feature>
<dbReference type="GO" id="GO:0050708">
    <property type="term" value="P:regulation of protein secretion"/>
    <property type="evidence" value="ECO:0007669"/>
    <property type="project" value="TreeGrafter"/>
</dbReference>
<evidence type="ECO:0000313" key="12">
    <source>
        <dbReference type="EMBL" id="CAB3265564.1"/>
    </source>
</evidence>
<evidence type="ECO:0000256" key="8">
    <source>
        <dbReference type="SAM" id="MobiDB-lite"/>
    </source>
</evidence>
<dbReference type="AlphaFoldDB" id="A0A6F9DQ50"/>
<comment type="function">
    <text evidence="1">Regulates ADAM17 protease, a sheddase of the epidermal growth factor (EGF) receptor ligands and TNF, thereby plays a role in sleep, cell survival, proliferation, migration and inflammation. Does not exhibit any protease activity on its own.</text>
</comment>
<keyword evidence="6 9" id="KW-1133">Transmembrane helix</keyword>
<gene>
    <name evidence="12" type="primary">Rhbdf1</name>
</gene>
<feature type="compositionally biased region" description="Basic and acidic residues" evidence="8">
    <location>
        <begin position="20"/>
        <end position="29"/>
    </location>
</feature>
<feature type="transmembrane region" description="Helical" evidence="9">
    <location>
        <begin position="758"/>
        <end position="777"/>
    </location>
</feature>
<feature type="region of interest" description="Disordered" evidence="8">
    <location>
        <begin position="1"/>
        <end position="79"/>
    </location>
</feature>
<feature type="domain" description="Peptidase S54 rhomboid" evidence="10">
    <location>
        <begin position="636"/>
        <end position="773"/>
    </location>
</feature>
<evidence type="ECO:0000256" key="3">
    <source>
        <dbReference type="ARBA" id="ARBA00009045"/>
    </source>
</evidence>
<feature type="compositionally biased region" description="Polar residues" evidence="8">
    <location>
        <begin position="1"/>
        <end position="10"/>
    </location>
</feature>
<keyword evidence="4 9" id="KW-0812">Transmembrane</keyword>
<dbReference type="Pfam" id="PF01694">
    <property type="entry name" value="Rhomboid"/>
    <property type="match status" value="1"/>
</dbReference>
<feature type="transmembrane region" description="Helical" evidence="9">
    <location>
        <begin position="702"/>
        <end position="720"/>
    </location>
</feature>
<evidence type="ECO:0000256" key="7">
    <source>
        <dbReference type="ARBA" id="ARBA00023136"/>
    </source>
</evidence>
<name>A0A6F9DQ50_9ASCI</name>
<feature type="transmembrane region" description="Helical" evidence="9">
    <location>
        <begin position="677"/>
        <end position="696"/>
    </location>
</feature>
<evidence type="ECO:0000259" key="10">
    <source>
        <dbReference type="Pfam" id="PF01694"/>
    </source>
</evidence>
<dbReference type="FunFam" id="1.20.1540.10:FF:000025">
    <property type="entry name" value="Putative rhomboid family"/>
    <property type="match status" value="1"/>
</dbReference>
<evidence type="ECO:0000256" key="4">
    <source>
        <dbReference type="ARBA" id="ARBA00022692"/>
    </source>
</evidence>
<evidence type="ECO:0000256" key="2">
    <source>
        <dbReference type="ARBA" id="ARBA00004477"/>
    </source>
</evidence>
<feature type="compositionally biased region" description="Basic residues" evidence="8">
    <location>
        <begin position="60"/>
        <end position="74"/>
    </location>
</feature>
<dbReference type="EMBL" id="LR789702">
    <property type="protein sequence ID" value="CAB3265564.1"/>
    <property type="molecule type" value="mRNA"/>
</dbReference>
<feature type="transmembrane region" description="Helical" evidence="9">
    <location>
        <begin position="732"/>
        <end position="752"/>
    </location>
</feature>
<keyword evidence="5" id="KW-0256">Endoplasmic reticulum</keyword>
<feature type="compositionally biased region" description="Low complexity" evidence="8">
    <location>
        <begin position="30"/>
        <end position="43"/>
    </location>
</feature>
<evidence type="ECO:0000259" key="11">
    <source>
        <dbReference type="Pfam" id="PF12595"/>
    </source>
</evidence>
<dbReference type="Gene3D" id="1.20.1540.10">
    <property type="entry name" value="Rhomboid-like"/>
    <property type="match status" value="1"/>
</dbReference>
<feature type="transmembrane region" description="Helical" evidence="9">
    <location>
        <begin position="387"/>
        <end position="410"/>
    </location>
</feature>